<evidence type="ECO:0000313" key="21">
    <source>
        <dbReference type="EMBL" id="SNV39972.1"/>
    </source>
</evidence>
<evidence type="ECO:0000256" key="12">
    <source>
        <dbReference type="ARBA" id="ARBA00023239"/>
    </source>
</evidence>
<dbReference type="CDD" id="cd01171">
    <property type="entry name" value="YXKO-related"/>
    <property type="match status" value="1"/>
</dbReference>
<dbReference type="InterPro" id="IPR000631">
    <property type="entry name" value="CARKD"/>
</dbReference>
<evidence type="ECO:0000256" key="14">
    <source>
        <dbReference type="ARBA" id="ARBA00025153"/>
    </source>
</evidence>
<evidence type="ECO:0000256" key="9">
    <source>
        <dbReference type="ARBA" id="ARBA00022958"/>
    </source>
</evidence>
<dbReference type="PANTHER" id="PTHR12592">
    <property type="entry name" value="ATP-DEPENDENT (S)-NAD(P)H-HYDRATE DEHYDRATASE FAMILY MEMBER"/>
    <property type="match status" value="1"/>
</dbReference>
<comment type="cofactor">
    <cofactor evidence="17">
        <name>Mg(2+)</name>
        <dbReference type="ChEBI" id="CHEBI:18420"/>
    </cofactor>
</comment>
<dbReference type="EC" id="4.2.1.136" evidence="17"/>
<gene>
    <name evidence="21" type="primary">nnr</name>
    <name evidence="17" type="synonym">nnrD</name>
    <name evidence="21" type="ORF">SAMEA4412665_01852</name>
</gene>
<comment type="similarity">
    <text evidence="17">Belongs to the NnrD/CARKD family.</text>
</comment>
<comment type="function">
    <text evidence="17">Catalyzes the dehydration of the S-form of NAD(P)HX at the expense of ADP, which is converted to AMP. Together with NAD(P)HX epimerase, which catalyzes the epimerization of the S- and R-forms, the enzyme allows the repair of both epimers of NAD(P)HX, a damaged form of NAD(P)H that is a result of enzymatic or heat-dependent hydration.</text>
</comment>
<dbReference type="GO" id="GO:0046872">
    <property type="term" value="F:metal ion binding"/>
    <property type="evidence" value="ECO:0007669"/>
    <property type="project" value="UniProtKB-UniRule"/>
</dbReference>
<dbReference type="Pfam" id="PF01256">
    <property type="entry name" value="Carb_kinase"/>
    <property type="match status" value="1"/>
</dbReference>
<dbReference type="KEGG" id="cgrn:4412665_01852"/>
<dbReference type="EMBL" id="LT906441">
    <property type="protein sequence ID" value="SNV39972.1"/>
    <property type="molecule type" value="Genomic_DNA"/>
</dbReference>
<evidence type="ECO:0000256" key="4">
    <source>
        <dbReference type="ARBA" id="ARBA00009524"/>
    </source>
</evidence>
<keyword evidence="7 17" id="KW-0067">ATP-binding</keyword>
<feature type="domain" description="YjeF N-terminal" evidence="20">
    <location>
        <begin position="11"/>
        <end position="209"/>
    </location>
</feature>
<keyword evidence="10 17" id="KW-0520">NAD</keyword>
<proteinExistence type="inferred from homology"/>
<dbReference type="SUPFAM" id="SSF53613">
    <property type="entry name" value="Ribokinase-like"/>
    <property type="match status" value="1"/>
</dbReference>
<dbReference type="GO" id="GO:0110051">
    <property type="term" value="P:metabolite repair"/>
    <property type="evidence" value="ECO:0007669"/>
    <property type="project" value="TreeGrafter"/>
</dbReference>
<dbReference type="InterPro" id="IPR004443">
    <property type="entry name" value="YjeF_N_dom"/>
</dbReference>
<evidence type="ECO:0000256" key="10">
    <source>
        <dbReference type="ARBA" id="ARBA00023027"/>
    </source>
</evidence>
<dbReference type="PROSITE" id="PS51383">
    <property type="entry name" value="YJEF_C_3"/>
    <property type="match status" value="1"/>
</dbReference>
<dbReference type="eggNOG" id="COG0063">
    <property type="taxonomic scope" value="Bacteria"/>
</dbReference>
<keyword evidence="8 17" id="KW-0521">NADP</keyword>
<evidence type="ECO:0000256" key="17">
    <source>
        <dbReference type="HAMAP-Rule" id="MF_01965"/>
    </source>
</evidence>
<comment type="catalytic activity">
    <reaction evidence="16 17 18">
        <text>(6S)-NADPHX + ADP = AMP + phosphate + NADPH + H(+)</text>
        <dbReference type="Rhea" id="RHEA:32235"/>
        <dbReference type="ChEBI" id="CHEBI:15378"/>
        <dbReference type="ChEBI" id="CHEBI:43474"/>
        <dbReference type="ChEBI" id="CHEBI:57783"/>
        <dbReference type="ChEBI" id="CHEBI:64076"/>
        <dbReference type="ChEBI" id="CHEBI:456215"/>
        <dbReference type="ChEBI" id="CHEBI:456216"/>
        <dbReference type="EC" id="4.2.1.136"/>
    </reaction>
</comment>
<dbReference type="GO" id="GO:0046496">
    <property type="term" value="P:nicotinamide nucleotide metabolic process"/>
    <property type="evidence" value="ECO:0007669"/>
    <property type="project" value="UniProtKB-UniRule"/>
</dbReference>
<feature type="binding site" evidence="17">
    <location>
        <position position="354"/>
    </location>
    <ligand>
        <name>(6S)-NADPHX</name>
        <dbReference type="ChEBI" id="CHEBI:64076"/>
    </ligand>
</feature>
<keyword evidence="6 17" id="KW-0547">Nucleotide-binding</keyword>
<keyword evidence="13" id="KW-0511">Multifunctional enzyme</keyword>
<feature type="binding site" evidence="17">
    <location>
        <position position="447"/>
    </location>
    <ligand>
        <name>AMP</name>
        <dbReference type="ChEBI" id="CHEBI:456215"/>
    </ligand>
</feature>
<comment type="catalytic activity">
    <reaction evidence="15 17 18">
        <text>(6S)-NADHX + ADP = AMP + phosphate + NADH + H(+)</text>
        <dbReference type="Rhea" id="RHEA:32223"/>
        <dbReference type="ChEBI" id="CHEBI:15378"/>
        <dbReference type="ChEBI" id="CHEBI:43474"/>
        <dbReference type="ChEBI" id="CHEBI:57945"/>
        <dbReference type="ChEBI" id="CHEBI:64074"/>
        <dbReference type="ChEBI" id="CHEBI:456215"/>
        <dbReference type="ChEBI" id="CHEBI:456216"/>
        <dbReference type="EC" id="4.2.1.136"/>
    </reaction>
</comment>
<comment type="catalytic activity">
    <reaction evidence="2 18">
        <text>(6R)-NADPHX = (6S)-NADPHX</text>
        <dbReference type="Rhea" id="RHEA:32227"/>
        <dbReference type="ChEBI" id="CHEBI:64076"/>
        <dbReference type="ChEBI" id="CHEBI:64077"/>
        <dbReference type="EC" id="5.1.99.6"/>
    </reaction>
</comment>
<evidence type="ECO:0000256" key="11">
    <source>
        <dbReference type="ARBA" id="ARBA00023235"/>
    </source>
</evidence>
<comment type="caution">
    <text evidence="17">Lacks conserved residue(s) required for the propagation of feature annotation.</text>
</comment>
<evidence type="ECO:0000259" key="19">
    <source>
        <dbReference type="PROSITE" id="PS51383"/>
    </source>
</evidence>
<evidence type="ECO:0000256" key="3">
    <source>
        <dbReference type="ARBA" id="ARBA00006001"/>
    </source>
</evidence>
<dbReference type="AlphaFoldDB" id="A0A239WZW2"/>
<evidence type="ECO:0000256" key="18">
    <source>
        <dbReference type="PIRNR" id="PIRNR017184"/>
    </source>
</evidence>
<dbReference type="HAMAP" id="MF_01965">
    <property type="entry name" value="NADHX_dehydratase"/>
    <property type="match status" value="1"/>
</dbReference>
<name>A0A239WZW2_9ACTN</name>
<dbReference type="PIRSF" id="PIRSF017184">
    <property type="entry name" value="Nnr"/>
    <property type="match status" value="1"/>
</dbReference>
<comment type="catalytic activity">
    <reaction evidence="1 18">
        <text>(6R)-NADHX = (6S)-NADHX</text>
        <dbReference type="Rhea" id="RHEA:32215"/>
        <dbReference type="ChEBI" id="CHEBI:64074"/>
        <dbReference type="ChEBI" id="CHEBI:64075"/>
        <dbReference type="EC" id="5.1.99.6"/>
    </reaction>
</comment>
<accession>A0A239WZW2</accession>
<evidence type="ECO:0000256" key="13">
    <source>
        <dbReference type="ARBA" id="ARBA00023268"/>
    </source>
</evidence>
<evidence type="ECO:0000256" key="7">
    <source>
        <dbReference type="ARBA" id="ARBA00022840"/>
    </source>
</evidence>
<dbReference type="GO" id="GO:0005524">
    <property type="term" value="F:ATP binding"/>
    <property type="evidence" value="ECO:0007669"/>
    <property type="project" value="UniProtKB-UniRule"/>
</dbReference>
<comment type="similarity">
    <text evidence="3 18">In the N-terminal section; belongs to the NnrE/AIBP family.</text>
</comment>
<feature type="binding site" evidence="17">
    <location>
        <position position="308"/>
    </location>
    <ligand>
        <name>(6S)-NADPHX</name>
        <dbReference type="ChEBI" id="CHEBI:64076"/>
    </ligand>
</feature>
<dbReference type="InterPro" id="IPR029056">
    <property type="entry name" value="Ribokinase-like"/>
</dbReference>
<dbReference type="SUPFAM" id="SSF64153">
    <property type="entry name" value="YjeF N-terminal domain-like"/>
    <property type="match status" value="1"/>
</dbReference>
<dbReference type="InterPro" id="IPR030677">
    <property type="entry name" value="Nnr"/>
</dbReference>
<keyword evidence="9 18" id="KW-0630">Potassium</keyword>
<comment type="cofactor">
    <cofactor evidence="18">
        <name>K(+)</name>
        <dbReference type="ChEBI" id="CHEBI:29103"/>
    </cofactor>
    <text evidence="18">Binds 1 potassium ion per subunit.</text>
</comment>
<organism evidence="21 22">
    <name type="scientific">Cutibacterium granulosum</name>
    <dbReference type="NCBI Taxonomy" id="33011"/>
    <lineage>
        <taxon>Bacteria</taxon>
        <taxon>Bacillati</taxon>
        <taxon>Actinomycetota</taxon>
        <taxon>Actinomycetes</taxon>
        <taxon>Propionibacteriales</taxon>
        <taxon>Propionibacteriaceae</taxon>
        <taxon>Cutibacterium</taxon>
    </lineage>
</organism>
<dbReference type="eggNOG" id="COG0062">
    <property type="taxonomic scope" value="Bacteria"/>
</dbReference>
<evidence type="ECO:0000256" key="15">
    <source>
        <dbReference type="ARBA" id="ARBA00048238"/>
    </source>
</evidence>
<evidence type="ECO:0000256" key="2">
    <source>
        <dbReference type="ARBA" id="ARBA00000909"/>
    </source>
</evidence>
<evidence type="ECO:0000256" key="5">
    <source>
        <dbReference type="ARBA" id="ARBA00022723"/>
    </source>
</evidence>
<sequence length="508" mass="51644">MTQYVCTAAAMRAAEQKLFDAHPGTDLMAVAAGQVAAQARGMLADLGCGVRGGSVLVLVGGGNNGGDGLLAAAELADEGCHVRVCPVLGTPHAAGWQVALRAGCEVVTMEQAGQVVPDLVIDAVLGIGGRPGIPDDLARLGEQLSAASWLAVDLPSGLDANSGAVTTSLRADVTVTFAARKWCHVAPPAAERCGRVDVVDIGVEPGGSDGVPKCADGWTSVVDEDDLARLWPVPDPGDDKYSRGVVGMDTGSSQYPGAALLGTLGALRTGAGMVRYVGPRRPADLVLAAMPSVVLADGRVQAWVVGSGWGQDDPAANGRRLQQRCVDGVPMVIDADALSLLPAELPDGCLLTPHAGELARMLGVDRDEVRENPRESAAEAARRFGATVLLKGAIQWMADPNGHVVEPTPSEILDVADHPGAGQMPAGQAGCAAALPGPAWTGQAGSGDVLAGVCGTLLAAGVSAGWAGLLGASLQALTACRHPGPWSPDQLAGFFPEIIGACRRPSFP</sequence>
<comment type="similarity">
    <text evidence="4 18">In the C-terminal section; belongs to the NnrD/CARKD family.</text>
</comment>
<reference evidence="21 22" key="1">
    <citation type="submission" date="2017-06" db="EMBL/GenBank/DDBJ databases">
        <authorList>
            <consortium name="Pathogen Informatics"/>
        </authorList>
    </citation>
    <scope>NUCLEOTIDE SEQUENCE [LARGE SCALE GENOMIC DNA]</scope>
    <source>
        <strain evidence="21 22">NCTC11865</strain>
    </source>
</reference>
<dbReference type="PROSITE" id="PS51385">
    <property type="entry name" value="YJEF_N"/>
    <property type="match status" value="1"/>
</dbReference>
<evidence type="ECO:0000256" key="16">
    <source>
        <dbReference type="ARBA" id="ARBA00049209"/>
    </source>
</evidence>
<evidence type="ECO:0000256" key="1">
    <source>
        <dbReference type="ARBA" id="ARBA00000013"/>
    </source>
</evidence>
<dbReference type="GO" id="GO:0052856">
    <property type="term" value="F:NAD(P)HX epimerase activity"/>
    <property type="evidence" value="ECO:0007669"/>
    <property type="project" value="UniProtKB-EC"/>
</dbReference>
<evidence type="ECO:0000256" key="8">
    <source>
        <dbReference type="ARBA" id="ARBA00022857"/>
    </source>
</evidence>
<dbReference type="GO" id="GO:0052855">
    <property type="term" value="F:ADP-dependent NAD(P)H-hydrate dehydratase activity"/>
    <property type="evidence" value="ECO:0007669"/>
    <property type="project" value="UniProtKB-UniRule"/>
</dbReference>
<feature type="binding site" evidence="17">
    <location>
        <position position="258"/>
    </location>
    <ligand>
        <name>(6S)-NADPHX</name>
        <dbReference type="ChEBI" id="CHEBI:64076"/>
    </ligand>
</feature>
<dbReference type="PANTHER" id="PTHR12592:SF0">
    <property type="entry name" value="ATP-DEPENDENT (S)-NAD(P)H-HYDRATE DEHYDRATASE"/>
    <property type="match status" value="1"/>
</dbReference>
<feature type="domain" description="YjeF C-terminal" evidence="19">
    <location>
        <begin position="223"/>
        <end position="502"/>
    </location>
</feature>
<keyword evidence="12 17" id="KW-0456">Lyase</keyword>
<feature type="binding site" evidence="17">
    <location>
        <position position="448"/>
    </location>
    <ligand>
        <name>(6S)-NADPHX</name>
        <dbReference type="ChEBI" id="CHEBI:64076"/>
    </ligand>
</feature>
<protein>
    <recommendedName>
        <fullName evidence="17">ADP-dependent (S)-NAD(P)H-hydrate dehydratase</fullName>
        <ecNumber evidence="17">4.2.1.136</ecNumber>
    </recommendedName>
    <alternativeName>
        <fullName evidence="17">ADP-dependent NAD(P)HX dehydratase</fullName>
    </alternativeName>
</protein>
<dbReference type="Pfam" id="PF03853">
    <property type="entry name" value="YjeF_N"/>
    <property type="match status" value="1"/>
</dbReference>
<evidence type="ECO:0000313" key="22">
    <source>
        <dbReference type="Proteomes" id="UP000215332"/>
    </source>
</evidence>
<dbReference type="Proteomes" id="UP000215332">
    <property type="component" value="Chromosome 1"/>
</dbReference>
<comment type="function">
    <text evidence="14 18">Bifunctional enzyme that catalyzes the epimerization of the S- and R-forms of NAD(P)HX and the dehydration of the S-form of NAD(P)HX at the expense of ADP, which is converted to AMP. This allows the repair of both epimers of NAD(P)HX, a damaged form of NAD(P)H that is a result of enzymatic or heat-dependent hydration.</text>
</comment>
<dbReference type="InterPro" id="IPR036652">
    <property type="entry name" value="YjeF_N_dom_sf"/>
</dbReference>
<dbReference type="Gene3D" id="3.40.50.10260">
    <property type="entry name" value="YjeF N-terminal domain"/>
    <property type="match status" value="1"/>
</dbReference>
<dbReference type="RefSeq" id="WP_065860457.1">
    <property type="nucleotide sequence ID" value="NZ_LT906441.1"/>
</dbReference>
<keyword evidence="11 18" id="KW-0413">Isomerase</keyword>
<dbReference type="Gene3D" id="3.40.1190.20">
    <property type="match status" value="1"/>
</dbReference>
<evidence type="ECO:0000256" key="6">
    <source>
        <dbReference type="ARBA" id="ARBA00022741"/>
    </source>
</evidence>
<comment type="subunit">
    <text evidence="17">Homotetramer.</text>
</comment>
<evidence type="ECO:0000259" key="20">
    <source>
        <dbReference type="PROSITE" id="PS51385"/>
    </source>
</evidence>
<keyword evidence="5 18" id="KW-0479">Metal-binding</keyword>